<dbReference type="InterPro" id="IPR015421">
    <property type="entry name" value="PyrdxlP-dep_Trfase_major"/>
</dbReference>
<dbReference type="GO" id="GO:0030170">
    <property type="term" value="F:pyridoxal phosphate binding"/>
    <property type="evidence" value="ECO:0007669"/>
    <property type="project" value="InterPro"/>
</dbReference>
<dbReference type="AlphaFoldDB" id="A0A2M8KRV1"/>
<comment type="caution">
    <text evidence="4">The sequence shown here is derived from an EMBL/GenBank/DDBJ whole genome shotgun (WGS) entry which is preliminary data.</text>
</comment>
<gene>
    <name evidence="4" type="ORF">COU88_03950</name>
</gene>
<evidence type="ECO:0000313" key="5">
    <source>
        <dbReference type="Proteomes" id="UP000229554"/>
    </source>
</evidence>
<name>A0A2M8KRV1_9BACT</name>
<accession>A0A2M8KRV1</accession>
<dbReference type="InterPro" id="IPR050087">
    <property type="entry name" value="AON_synthase_class-II"/>
</dbReference>
<sequence length="417" mass="45502">MRQHFLDILQKEIARIDNAKTTKRTEKIIEGFTREISPKALIGGKEVRVFNSNDYLGLRFSQVLHEAEVAASEKYGTGPGAVRFISGTLKIHRDLEQSIAKFHKQDEAMIFSSAFAANLAVLFCMLKGQSKDSLVSEDVLVVSDALNHRSIIDGIRLAGLNSEQKQIFKHMDAQDLAKVLKKHVGKYKRVVVVTDGVFSMLGEYQQLKRVREVVDAFDKKYQEGVFLIVDDCHGIAACGKTGRGTSEVFDISADLTVGTLGKGFGADGGYVVGNQTVINYLRESAATYIYSNSISPGTAGAARAAVELVDGPEGKRLLHALSENIRLFKKEMKQAGFAFAADSSHPIQPILIGNAAKTKALTEGLFEEGILVTNINYPVVPPGRDEIRVQISAAHQTADIEYFVAKATSVARKLGIV</sequence>
<dbReference type="Gene3D" id="3.40.640.10">
    <property type="entry name" value="Type I PLP-dependent aspartate aminotransferase-like (Major domain)"/>
    <property type="match status" value="1"/>
</dbReference>
<dbReference type="EMBL" id="PFED01000159">
    <property type="protein sequence ID" value="PJE62636.1"/>
    <property type="molecule type" value="Genomic_DNA"/>
</dbReference>
<dbReference type="Pfam" id="PF00155">
    <property type="entry name" value="Aminotran_1_2"/>
    <property type="match status" value="1"/>
</dbReference>
<protein>
    <submittedName>
        <fullName evidence="4">7-keto-8-aminopelargonate synthetase</fullName>
    </submittedName>
</protein>
<proteinExistence type="predicted"/>
<dbReference type="SUPFAM" id="SSF53383">
    <property type="entry name" value="PLP-dependent transferases"/>
    <property type="match status" value="1"/>
</dbReference>
<comment type="cofactor">
    <cofactor evidence="1">
        <name>pyridoxal 5'-phosphate</name>
        <dbReference type="ChEBI" id="CHEBI:597326"/>
    </cofactor>
</comment>
<dbReference type="Proteomes" id="UP000229554">
    <property type="component" value="Unassembled WGS sequence"/>
</dbReference>
<evidence type="ECO:0000256" key="1">
    <source>
        <dbReference type="ARBA" id="ARBA00001933"/>
    </source>
</evidence>
<reference evidence="5" key="1">
    <citation type="submission" date="2017-09" db="EMBL/GenBank/DDBJ databases">
        <title>Depth-based differentiation of microbial function through sediment-hosted aquifers and enrichment of novel symbionts in the deep terrestrial subsurface.</title>
        <authorList>
            <person name="Probst A.J."/>
            <person name="Ladd B."/>
            <person name="Jarett J.K."/>
            <person name="Geller-Mcgrath D.E."/>
            <person name="Sieber C.M.K."/>
            <person name="Emerson J.B."/>
            <person name="Anantharaman K."/>
            <person name="Thomas B.C."/>
            <person name="Malmstrom R."/>
            <person name="Stieglmeier M."/>
            <person name="Klingl A."/>
            <person name="Woyke T."/>
            <person name="Ryan C.M."/>
            <person name="Banfield J.F."/>
        </authorList>
    </citation>
    <scope>NUCLEOTIDE SEQUENCE [LARGE SCALE GENOMIC DNA]</scope>
</reference>
<dbReference type="Gene3D" id="3.90.1150.10">
    <property type="entry name" value="Aspartate Aminotransferase, domain 1"/>
    <property type="match status" value="1"/>
</dbReference>
<evidence type="ECO:0000256" key="2">
    <source>
        <dbReference type="ARBA" id="ARBA00022679"/>
    </source>
</evidence>
<evidence type="ECO:0000259" key="3">
    <source>
        <dbReference type="Pfam" id="PF00155"/>
    </source>
</evidence>
<dbReference type="GO" id="GO:0016740">
    <property type="term" value="F:transferase activity"/>
    <property type="evidence" value="ECO:0007669"/>
    <property type="project" value="UniProtKB-KW"/>
</dbReference>
<dbReference type="InterPro" id="IPR015424">
    <property type="entry name" value="PyrdxlP-dep_Trfase"/>
</dbReference>
<organism evidence="4 5">
    <name type="scientific">Candidatus Roizmanbacteria bacterium CG10_big_fil_rev_8_21_14_0_10_39_6</name>
    <dbReference type="NCBI Taxonomy" id="1974853"/>
    <lineage>
        <taxon>Bacteria</taxon>
        <taxon>Candidatus Roizmaniibacteriota</taxon>
    </lineage>
</organism>
<keyword evidence="2" id="KW-0808">Transferase</keyword>
<feature type="domain" description="Aminotransferase class I/classII large" evidence="3">
    <location>
        <begin position="49"/>
        <end position="405"/>
    </location>
</feature>
<dbReference type="InterPro" id="IPR015422">
    <property type="entry name" value="PyrdxlP-dep_Trfase_small"/>
</dbReference>
<dbReference type="InterPro" id="IPR004839">
    <property type="entry name" value="Aminotransferase_I/II_large"/>
</dbReference>
<evidence type="ECO:0000313" key="4">
    <source>
        <dbReference type="EMBL" id="PJE62636.1"/>
    </source>
</evidence>
<dbReference type="PANTHER" id="PTHR13693">
    <property type="entry name" value="CLASS II AMINOTRANSFERASE/8-AMINO-7-OXONONANOATE SYNTHASE"/>
    <property type="match status" value="1"/>
</dbReference>